<dbReference type="AlphaFoldDB" id="A0A975B4N8"/>
<name>A0A975B4N8_9BACT</name>
<organism evidence="1 2">
    <name type="scientific">Desulfonema limicola</name>
    <dbReference type="NCBI Taxonomy" id="45656"/>
    <lineage>
        <taxon>Bacteria</taxon>
        <taxon>Pseudomonadati</taxon>
        <taxon>Thermodesulfobacteriota</taxon>
        <taxon>Desulfobacteria</taxon>
        <taxon>Desulfobacterales</taxon>
        <taxon>Desulfococcaceae</taxon>
        <taxon>Desulfonema</taxon>
    </lineage>
</organism>
<dbReference type="Proteomes" id="UP000663720">
    <property type="component" value="Chromosome"/>
</dbReference>
<proteinExistence type="predicted"/>
<dbReference type="RefSeq" id="WP_207690541.1">
    <property type="nucleotide sequence ID" value="NZ_CP061799.1"/>
</dbReference>
<accession>A0A975B4N8</accession>
<evidence type="ECO:0000313" key="1">
    <source>
        <dbReference type="EMBL" id="QTA78712.1"/>
    </source>
</evidence>
<dbReference type="EMBL" id="CP061799">
    <property type="protein sequence ID" value="QTA78712.1"/>
    <property type="molecule type" value="Genomic_DNA"/>
</dbReference>
<reference evidence="1" key="1">
    <citation type="journal article" date="2021" name="Microb. Physiol.">
        <title>Proteogenomic Insights into the Physiology of Marine, Sulfate-Reducing, Filamentous Desulfonema limicola and Desulfonema magnum.</title>
        <authorList>
            <person name="Schnaars V."/>
            <person name="Wohlbrand L."/>
            <person name="Scheve S."/>
            <person name="Hinrichs C."/>
            <person name="Reinhardt R."/>
            <person name="Rabus R."/>
        </authorList>
    </citation>
    <scope>NUCLEOTIDE SEQUENCE</scope>
    <source>
        <strain evidence="1">5ac10</strain>
    </source>
</reference>
<evidence type="ECO:0000313" key="2">
    <source>
        <dbReference type="Proteomes" id="UP000663720"/>
    </source>
</evidence>
<protein>
    <submittedName>
        <fullName evidence="1">Uncharacterized protein</fullName>
    </submittedName>
</protein>
<sequence>MKEISRIIQTGNESCGQVYVYCDTYVLSDNTDSVKYLSFFGATAAVKSVTAQIIGNREGVLLENESGFIRQDSTGNFLRLKRGYTAQVKTLTKNLKPGITHKIIYAHALFSPWKFEDTSRFIAFGKTEEEAVNRTFFIVDKLTSIPLKESWKYWLWQKLTQDTETEEVPVKTGGDSDRFSFCRILNVPDDDWLENEIRSDLELLKEL</sequence>
<gene>
    <name evidence="1" type="ORF">dnl_09440</name>
</gene>
<keyword evidence="2" id="KW-1185">Reference proteome</keyword>
<dbReference type="KEGG" id="dli:dnl_09440"/>